<dbReference type="Pfam" id="PF24883">
    <property type="entry name" value="NPHP3_N"/>
    <property type="match status" value="1"/>
</dbReference>
<proteinExistence type="predicted"/>
<organism evidence="3 4">
    <name type="scientific">Agaricus bisporus var. burnettii</name>
    <dbReference type="NCBI Taxonomy" id="192524"/>
    <lineage>
        <taxon>Eukaryota</taxon>
        <taxon>Fungi</taxon>
        <taxon>Dikarya</taxon>
        <taxon>Basidiomycota</taxon>
        <taxon>Agaricomycotina</taxon>
        <taxon>Agaricomycetes</taxon>
        <taxon>Agaricomycetidae</taxon>
        <taxon>Agaricales</taxon>
        <taxon>Agaricineae</taxon>
        <taxon>Agaricaceae</taxon>
        <taxon>Agaricus</taxon>
    </lineage>
</organism>
<protein>
    <recommendedName>
        <fullName evidence="2">NACHT domain-containing protein</fullName>
    </recommendedName>
</protein>
<dbReference type="Gene3D" id="3.40.50.300">
    <property type="entry name" value="P-loop containing nucleotide triphosphate hydrolases"/>
    <property type="match status" value="1"/>
</dbReference>
<dbReference type="PROSITE" id="PS50837">
    <property type="entry name" value="NACHT"/>
    <property type="match status" value="1"/>
</dbReference>
<evidence type="ECO:0000313" key="4">
    <source>
        <dbReference type="Proteomes" id="UP000629468"/>
    </source>
</evidence>
<accession>A0A8H7F8U7</accession>
<keyword evidence="1" id="KW-0677">Repeat</keyword>
<feature type="domain" description="NACHT" evidence="2">
    <location>
        <begin position="194"/>
        <end position="342"/>
    </location>
</feature>
<evidence type="ECO:0000313" key="3">
    <source>
        <dbReference type="EMBL" id="KAF7782961.1"/>
    </source>
</evidence>
<name>A0A8H7F8U7_AGABI</name>
<dbReference type="InterPro" id="IPR007111">
    <property type="entry name" value="NACHT_NTPase"/>
</dbReference>
<dbReference type="EMBL" id="JABXXO010000003">
    <property type="protein sequence ID" value="KAF7782961.1"/>
    <property type="molecule type" value="Genomic_DNA"/>
</dbReference>
<evidence type="ECO:0000256" key="1">
    <source>
        <dbReference type="ARBA" id="ARBA00022737"/>
    </source>
</evidence>
<dbReference type="AlphaFoldDB" id="A0A8H7F8U7"/>
<dbReference type="InterPro" id="IPR056884">
    <property type="entry name" value="NPHP3-like_N"/>
</dbReference>
<sequence length="623" mass="70500">MKSWFKFENVQDFFSKMFGRTKHKPPMAQFAGHRERDIMKNTPLNIIVVSEVSEATDRDTSTTGMGNARSDALNYSTISTMVIDNPRHNIAHTIVGSEHEACQVDTITMGGFLNNPHHFVVRDSMLVDNSTNIIHHKVDHKAEKAKKQLSKHMIRGAAHDSSARDPPPKCHPGTRIKIHERIMAWFYDEIKHDLLLWIYGPAGVGKSAIVQTLAEVLASAGCLGASVFFSRPSARNYSHSVFITVAYQLAVHIEPYCSFICELLAFDPEVVNKSMEEQFRAFIVEPFVQKNIGKGGKPLGILLDGLDELDHQHQQQKIIHLITGFVQNHPEVPLVWVISSRPEPHITNTFKQQRLVCYYKEEYVPIDSPEACQDVERYLRNSFETIQKVNFPHIVHTGWPEEKKMVKLAHAALGLFAFADVAIRFVGDPNHVDPVTRLGDVLSVIDGSRVGSADDQPFAHLDALYTCILSRIPSKMWPITQRVLAAVPEVAHLSYNLRCVKGLSVILGLELSKVYASINDLYSLLDVPPLGDVYSRKLHFHHASFLDFLRDATRSKKFYTSSWTAKRDFRESGVRIWQDFKRQSSAGPNCGDEWSTYTSQFHSGANFRREPDSHQSTNIMSWD</sequence>
<dbReference type="SUPFAM" id="SSF52540">
    <property type="entry name" value="P-loop containing nucleoside triphosphate hydrolases"/>
    <property type="match status" value="1"/>
</dbReference>
<dbReference type="InterPro" id="IPR027417">
    <property type="entry name" value="P-loop_NTPase"/>
</dbReference>
<dbReference type="Proteomes" id="UP000629468">
    <property type="component" value="Unassembled WGS sequence"/>
</dbReference>
<dbReference type="PANTHER" id="PTHR10039:SF17">
    <property type="entry name" value="FUNGAL STAND N-TERMINAL GOODBYE DOMAIN-CONTAINING PROTEIN-RELATED"/>
    <property type="match status" value="1"/>
</dbReference>
<reference evidence="3 4" key="1">
    <citation type="journal article" name="Sci. Rep.">
        <title>Telomere-to-telomere assembled and centromere annotated genomes of the two main subspecies of the button mushroom Agaricus bisporus reveal especially polymorphic chromosome ends.</title>
        <authorList>
            <person name="Sonnenberg A.S.M."/>
            <person name="Sedaghat-Telgerd N."/>
            <person name="Lavrijssen B."/>
            <person name="Ohm R.A."/>
            <person name="Hendrickx P.M."/>
            <person name="Scholtmeijer K."/>
            <person name="Baars J.J.P."/>
            <person name="van Peer A."/>
        </authorList>
    </citation>
    <scope>NUCLEOTIDE SEQUENCE [LARGE SCALE GENOMIC DNA]</scope>
    <source>
        <strain evidence="3 4">H119_p4</strain>
    </source>
</reference>
<dbReference type="PANTHER" id="PTHR10039">
    <property type="entry name" value="AMELOGENIN"/>
    <property type="match status" value="1"/>
</dbReference>
<gene>
    <name evidence="3" type="ORF">Agabi119p4_2337</name>
</gene>
<evidence type="ECO:0000259" key="2">
    <source>
        <dbReference type="PROSITE" id="PS50837"/>
    </source>
</evidence>
<comment type="caution">
    <text evidence="3">The sequence shown here is derived from an EMBL/GenBank/DDBJ whole genome shotgun (WGS) entry which is preliminary data.</text>
</comment>